<dbReference type="AlphaFoldDB" id="A0A1I0ATK3"/>
<sequence>MSKQYNQKPISIILKTIFATALGSIALFNNAYANTPADTLIVVQPLDDIVSLDPAESFELSSIQTLPSLYQRLVQANRDKPEEIEPDLATRYDIDADNKTITFYLDPNAKFASQNKVSSDDVIYSLTRAVKLNKAPAFILNVLGFDANNVDGLLTKIDDSTFKLTWTADIGAPVVLSVLTSPIASIVDSKVVQENAQADDYGNKWLSTHAAGGGPFILKSYQPQNVILLENSPIDTKIEPALKSVIIKNVPDANARKLQIEKNDADIARSLTSDQYDALKSVSSVNVVKFPSAEVDYIAFNTGNLNNPVLSNPALWEAARYLVDYDGLTQTLLNGHYTTHQAFLPAGFPYASVNQPFKFDPEKAKSILKAANIDSPTIKLEIENRPPFLQIGQALQASFKAGGVNLELIPSATSQLYAKIRNKEHEAALRFWIPDYFDAHSNASTFAYYNEAVGSTAKINGWVIPELSQKTQQAVSTSDTALRDKLYQEIQTTVQNESPFIFFMQANNSVALNPTVKGYYQGLNADMVYYDKITKE</sequence>
<dbReference type="EMBL" id="FOHV01000006">
    <property type="protein sequence ID" value="SES97672.1"/>
    <property type="molecule type" value="Genomic_DNA"/>
</dbReference>
<dbReference type="PANTHER" id="PTHR30290:SF10">
    <property type="entry name" value="PERIPLASMIC OLIGOPEPTIDE-BINDING PROTEIN-RELATED"/>
    <property type="match status" value="1"/>
</dbReference>
<feature type="chain" id="PRO_5017220220" evidence="5">
    <location>
        <begin position="34"/>
        <end position="536"/>
    </location>
</feature>
<evidence type="ECO:0000313" key="7">
    <source>
        <dbReference type="EMBL" id="SES97672.1"/>
    </source>
</evidence>
<evidence type="ECO:0000256" key="3">
    <source>
        <dbReference type="ARBA" id="ARBA00022448"/>
    </source>
</evidence>
<reference evidence="8" key="1">
    <citation type="submission" date="2016-10" db="EMBL/GenBank/DDBJ databases">
        <authorList>
            <person name="Varghese N."/>
            <person name="Submissions S."/>
        </authorList>
    </citation>
    <scope>NUCLEOTIDE SEQUENCE [LARGE SCALE GENOMIC DNA]</scope>
    <source>
        <strain evidence="8">DSM 18579</strain>
    </source>
</reference>
<dbReference type="Gene3D" id="3.10.105.10">
    <property type="entry name" value="Dipeptide-binding Protein, Domain 3"/>
    <property type="match status" value="1"/>
</dbReference>
<dbReference type="GO" id="GO:0030288">
    <property type="term" value="C:outer membrane-bounded periplasmic space"/>
    <property type="evidence" value="ECO:0007669"/>
    <property type="project" value="UniProtKB-ARBA"/>
</dbReference>
<dbReference type="GO" id="GO:0015833">
    <property type="term" value="P:peptide transport"/>
    <property type="evidence" value="ECO:0007669"/>
    <property type="project" value="TreeGrafter"/>
</dbReference>
<dbReference type="Proteomes" id="UP000242642">
    <property type="component" value="Unassembled WGS sequence"/>
</dbReference>
<name>A0A1I0ATK3_9GAMM</name>
<dbReference type="PIRSF" id="PIRSF002741">
    <property type="entry name" value="MppA"/>
    <property type="match status" value="1"/>
</dbReference>
<dbReference type="CDD" id="cd08512">
    <property type="entry name" value="PBP2_NikA_DppA_OppA_like_7"/>
    <property type="match status" value="1"/>
</dbReference>
<evidence type="ECO:0000259" key="6">
    <source>
        <dbReference type="Pfam" id="PF00496"/>
    </source>
</evidence>
<evidence type="ECO:0000256" key="4">
    <source>
        <dbReference type="ARBA" id="ARBA00022729"/>
    </source>
</evidence>
<dbReference type="InterPro" id="IPR000914">
    <property type="entry name" value="SBP_5_dom"/>
</dbReference>
<dbReference type="GO" id="GO:1904680">
    <property type="term" value="F:peptide transmembrane transporter activity"/>
    <property type="evidence" value="ECO:0007669"/>
    <property type="project" value="TreeGrafter"/>
</dbReference>
<feature type="domain" description="Solute-binding protein family 5" evidence="6">
    <location>
        <begin position="83"/>
        <end position="448"/>
    </location>
</feature>
<accession>A0A1I0ATK3</accession>
<keyword evidence="4 5" id="KW-0732">Signal</keyword>
<dbReference type="OrthoDB" id="9801912at2"/>
<keyword evidence="3" id="KW-0813">Transport</keyword>
<evidence type="ECO:0000256" key="5">
    <source>
        <dbReference type="SAM" id="SignalP"/>
    </source>
</evidence>
<dbReference type="Gene3D" id="3.40.190.10">
    <property type="entry name" value="Periplasmic binding protein-like II"/>
    <property type="match status" value="1"/>
</dbReference>
<evidence type="ECO:0000256" key="2">
    <source>
        <dbReference type="ARBA" id="ARBA00005695"/>
    </source>
</evidence>
<dbReference type="Gene3D" id="3.90.76.10">
    <property type="entry name" value="Dipeptide-binding Protein, Domain 1"/>
    <property type="match status" value="1"/>
</dbReference>
<comment type="subcellular location">
    <subcellularLocation>
        <location evidence="1">Cell envelope</location>
    </subcellularLocation>
</comment>
<dbReference type="InterPro" id="IPR030678">
    <property type="entry name" value="Peptide/Ni-bd"/>
</dbReference>
<proteinExistence type="inferred from homology"/>
<dbReference type="PANTHER" id="PTHR30290">
    <property type="entry name" value="PERIPLASMIC BINDING COMPONENT OF ABC TRANSPORTER"/>
    <property type="match status" value="1"/>
</dbReference>
<dbReference type="GO" id="GO:0043190">
    <property type="term" value="C:ATP-binding cassette (ABC) transporter complex"/>
    <property type="evidence" value="ECO:0007669"/>
    <property type="project" value="InterPro"/>
</dbReference>
<evidence type="ECO:0000256" key="1">
    <source>
        <dbReference type="ARBA" id="ARBA00004196"/>
    </source>
</evidence>
<evidence type="ECO:0000313" key="8">
    <source>
        <dbReference type="Proteomes" id="UP000242642"/>
    </source>
</evidence>
<comment type="similarity">
    <text evidence="2">Belongs to the bacterial solute-binding protein 5 family.</text>
</comment>
<dbReference type="SUPFAM" id="SSF53850">
    <property type="entry name" value="Periplasmic binding protein-like II"/>
    <property type="match status" value="1"/>
</dbReference>
<organism evidence="7 8">
    <name type="scientific">Thorsellia anophelis DSM 18579</name>
    <dbReference type="NCBI Taxonomy" id="1123402"/>
    <lineage>
        <taxon>Bacteria</taxon>
        <taxon>Pseudomonadati</taxon>
        <taxon>Pseudomonadota</taxon>
        <taxon>Gammaproteobacteria</taxon>
        <taxon>Enterobacterales</taxon>
        <taxon>Thorselliaceae</taxon>
        <taxon>Thorsellia</taxon>
    </lineage>
</organism>
<dbReference type="InterPro" id="IPR039424">
    <property type="entry name" value="SBP_5"/>
</dbReference>
<gene>
    <name evidence="7" type="ORF">SAMN02583745_01056</name>
</gene>
<feature type="signal peptide" evidence="5">
    <location>
        <begin position="1"/>
        <end position="33"/>
    </location>
</feature>
<dbReference type="RefSeq" id="WP_093318377.1">
    <property type="nucleotide sequence ID" value="NZ_FOHV01000006.1"/>
</dbReference>
<dbReference type="Pfam" id="PF00496">
    <property type="entry name" value="SBP_bac_5"/>
    <property type="match status" value="1"/>
</dbReference>
<dbReference type="STRING" id="1123402.SAMN02583745_01056"/>
<protein>
    <submittedName>
        <fullName evidence="7">Peptide/nickel transport system substrate-binding protein</fullName>
    </submittedName>
</protein>
<keyword evidence="8" id="KW-1185">Reference proteome</keyword>